<feature type="chain" id="PRO_5017581540" description="MetA-pathway of phenol degradation" evidence="1">
    <location>
        <begin position="20"/>
        <end position="275"/>
    </location>
</feature>
<protein>
    <recommendedName>
        <fullName evidence="4">MetA-pathway of phenol degradation</fullName>
    </recommendedName>
</protein>
<sequence>MKKISTLLTSLFAITLLLAQTSEDNGASAENDNLHLSAGIKTNHLWRGLIITDKPIVSGQLWYDLNKSKTLQLGIWGASAISNDSDDTHYKEINYYIQYADKGFSIGIWDLFNSRNINELIASDDIFNYSKDKTTHIIDLRTSYQFPEKFPLRVEADVMLYGGANAGEVKLNENSEYDSNKYSTYIEISYPLISKGSVKLNGFLGGGFAFNPGKRSLGQGTFLYGNGKNDFDIVNIGFSASKNIKVFSAHIPLSFTTMWNPSNKYARIQFATTLF</sequence>
<dbReference type="EMBL" id="QNUG01000037">
    <property type="protein sequence ID" value="REC68137.1"/>
    <property type="molecule type" value="Genomic_DNA"/>
</dbReference>
<keyword evidence="3" id="KW-1185">Reference proteome</keyword>
<dbReference type="Proteomes" id="UP000256326">
    <property type="component" value="Unassembled WGS sequence"/>
</dbReference>
<evidence type="ECO:0000256" key="1">
    <source>
        <dbReference type="SAM" id="SignalP"/>
    </source>
</evidence>
<name>A0A3D9CR92_9FLAO</name>
<organism evidence="2 3">
    <name type="scientific">Epilithonimonas hispanica</name>
    <dbReference type="NCBI Taxonomy" id="358687"/>
    <lineage>
        <taxon>Bacteria</taxon>
        <taxon>Pseudomonadati</taxon>
        <taxon>Bacteroidota</taxon>
        <taxon>Flavobacteriia</taxon>
        <taxon>Flavobacteriales</taxon>
        <taxon>Weeksellaceae</taxon>
        <taxon>Chryseobacterium group</taxon>
        <taxon>Epilithonimonas</taxon>
    </lineage>
</organism>
<gene>
    <name evidence="2" type="ORF">DRF58_14365</name>
</gene>
<evidence type="ECO:0000313" key="2">
    <source>
        <dbReference type="EMBL" id="REC68137.1"/>
    </source>
</evidence>
<dbReference type="OrthoDB" id="638356at2"/>
<feature type="signal peptide" evidence="1">
    <location>
        <begin position="1"/>
        <end position="19"/>
    </location>
</feature>
<dbReference type="RefSeq" id="WP_047096315.1">
    <property type="nucleotide sequence ID" value="NZ_JBHLVV010000069.1"/>
</dbReference>
<comment type="caution">
    <text evidence="2">The sequence shown here is derived from an EMBL/GenBank/DDBJ whole genome shotgun (WGS) entry which is preliminary data.</text>
</comment>
<evidence type="ECO:0008006" key="4">
    <source>
        <dbReference type="Google" id="ProtNLM"/>
    </source>
</evidence>
<reference evidence="2 3" key="1">
    <citation type="journal article" date="2006" name="Int. J. Syst. Evol. Microbiol.">
        <title>Chryseobacterium hispanicum sp. nov., isolated from the drinking water distribution system of Sevilla, Spain.</title>
        <authorList>
            <person name="Gallego V."/>
            <person name="Garcia M.T."/>
            <person name="Ventosa A."/>
        </authorList>
    </citation>
    <scope>NUCLEOTIDE SEQUENCE [LARGE SCALE GENOMIC DNA]</scope>
    <source>
        <strain evidence="2 3">KCTC 22104</strain>
    </source>
</reference>
<keyword evidence="1" id="KW-0732">Signal</keyword>
<proteinExistence type="predicted"/>
<evidence type="ECO:0000313" key="3">
    <source>
        <dbReference type="Proteomes" id="UP000256326"/>
    </source>
</evidence>
<accession>A0A3D9CR92</accession>
<dbReference type="AlphaFoldDB" id="A0A3D9CR92"/>